<gene>
    <name evidence="2" type="ORF">E1269_29905</name>
</gene>
<dbReference type="InParanoid" id="A0A4R5CDU0"/>
<reference evidence="2 3" key="1">
    <citation type="submission" date="2019-03" db="EMBL/GenBank/DDBJ databases">
        <title>Draft genome sequences of novel Actinobacteria.</title>
        <authorList>
            <person name="Sahin N."/>
            <person name="Ay H."/>
            <person name="Saygin H."/>
        </authorList>
    </citation>
    <scope>NUCLEOTIDE SEQUENCE [LARGE SCALE GENOMIC DNA]</scope>
    <source>
        <strain evidence="2 3">5K138</strain>
    </source>
</reference>
<evidence type="ECO:0000313" key="3">
    <source>
        <dbReference type="Proteomes" id="UP000294739"/>
    </source>
</evidence>
<protein>
    <submittedName>
        <fullName evidence="2">Uncharacterized protein</fullName>
    </submittedName>
</protein>
<proteinExistence type="predicted"/>
<keyword evidence="3" id="KW-1185">Reference proteome</keyword>
<dbReference type="OrthoDB" id="5183304at2"/>
<evidence type="ECO:0000313" key="2">
    <source>
        <dbReference type="EMBL" id="TDD97109.1"/>
    </source>
</evidence>
<dbReference type="Proteomes" id="UP000294739">
    <property type="component" value="Unassembled WGS sequence"/>
</dbReference>
<dbReference type="RefSeq" id="WP_131901555.1">
    <property type="nucleotide sequence ID" value="NZ_SMKZ01000077.1"/>
</dbReference>
<dbReference type="EMBL" id="SMKZ01000077">
    <property type="protein sequence ID" value="TDD97109.1"/>
    <property type="molecule type" value="Genomic_DNA"/>
</dbReference>
<evidence type="ECO:0000256" key="1">
    <source>
        <dbReference type="SAM" id="MobiDB-lite"/>
    </source>
</evidence>
<comment type="caution">
    <text evidence="2">The sequence shown here is derived from an EMBL/GenBank/DDBJ whole genome shotgun (WGS) entry which is preliminary data.</text>
</comment>
<accession>A0A4R5CDU0</accession>
<organism evidence="2 3">
    <name type="scientific">Jiangella asiatica</name>
    <dbReference type="NCBI Taxonomy" id="2530372"/>
    <lineage>
        <taxon>Bacteria</taxon>
        <taxon>Bacillati</taxon>
        <taxon>Actinomycetota</taxon>
        <taxon>Actinomycetes</taxon>
        <taxon>Jiangellales</taxon>
        <taxon>Jiangellaceae</taxon>
        <taxon>Jiangella</taxon>
    </lineage>
</organism>
<dbReference type="AlphaFoldDB" id="A0A4R5CDU0"/>
<feature type="region of interest" description="Disordered" evidence="1">
    <location>
        <begin position="1"/>
        <end position="38"/>
    </location>
</feature>
<feature type="compositionally biased region" description="Basic and acidic residues" evidence="1">
    <location>
        <begin position="1"/>
        <end position="11"/>
    </location>
</feature>
<sequence length="311" mass="32010">MQGDVGRKRPLDLGVVGPPGDSSAHLEPPTTPRGPSGWRRWGVPAAALLAGAVVGAVVVQARDDAATYSDVRLIGGPSSPYYVNASWHTGRDGAAAAIVRLSLLNAGEQELEVLGIEADGVSSMPDARPPEPAAAAPGSWVEFSQTGLRPDCEVGPPDELRVRVRTGSGGEQVVDLDLPPGTTFEGLWAPCSTPGVGAFFIGEATAVSTDGADLVTELPITNDGEDPLTIDRIVTETDGLTATAATLEVGGHSSDTLAVTWSVTDCEEAAGLADVIVRFAVSHGGGDGEFAQPLGTLGLVELVRMVERTCR</sequence>
<name>A0A4R5CDU0_9ACTN</name>